<feature type="domain" description="Peptidase M16 N-terminal" evidence="5">
    <location>
        <begin position="53"/>
        <end position="199"/>
    </location>
</feature>
<feature type="domain" description="Peptidase M16 C-terminal" evidence="6">
    <location>
        <begin position="208"/>
        <end position="383"/>
    </location>
</feature>
<dbReference type="PATRIC" id="fig|314722.6.peg.1554"/>
<dbReference type="PANTHER" id="PTHR11851">
    <property type="entry name" value="METALLOPROTEASE"/>
    <property type="match status" value="1"/>
</dbReference>
<dbReference type="Proteomes" id="UP000033067">
    <property type="component" value="Chromosome"/>
</dbReference>
<name>A0A0E3UN39_9GAMM</name>
<dbReference type="InterPro" id="IPR050361">
    <property type="entry name" value="MPP/UQCRC_Complex"/>
</dbReference>
<dbReference type="GO" id="GO:0006508">
    <property type="term" value="P:proteolysis"/>
    <property type="evidence" value="ECO:0007669"/>
    <property type="project" value="InterPro"/>
</dbReference>
<evidence type="ECO:0000259" key="6">
    <source>
        <dbReference type="Pfam" id="PF05193"/>
    </source>
</evidence>
<protein>
    <submittedName>
        <fullName evidence="7">Peptidase M16</fullName>
    </submittedName>
</protein>
<evidence type="ECO:0000256" key="3">
    <source>
        <dbReference type="RuleBase" id="RU004447"/>
    </source>
</evidence>
<feature type="signal peptide" evidence="4">
    <location>
        <begin position="1"/>
        <end position="25"/>
    </location>
</feature>
<comment type="similarity">
    <text evidence="2 3">Belongs to the peptidase M16 family.</text>
</comment>
<evidence type="ECO:0000313" key="8">
    <source>
        <dbReference type="Proteomes" id="UP000033067"/>
    </source>
</evidence>
<evidence type="ECO:0000256" key="4">
    <source>
        <dbReference type="SAM" id="SignalP"/>
    </source>
</evidence>
<dbReference type="AlphaFoldDB" id="A0A0E3UN39"/>
<dbReference type="PROSITE" id="PS00143">
    <property type="entry name" value="INSULINASE"/>
    <property type="match status" value="1"/>
</dbReference>
<evidence type="ECO:0000259" key="5">
    <source>
        <dbReference type="Pfam" id="PF00675"/>
    </source>
</evidence>
<accession>A0A0E3UN39</accession>
<dbReference type="RefSeq" id="WP_052631520.1">
    <property type="nucleotide sequence ID" value="NZ_CP011144.1"/>
</dbReference>
<dbReference type="InterPro" id="IPR001431">
    <property type="entry name" value="Pept_M16_Zn_BS"/>
</dbReference>
<dbReference type="InterPro" id="IPR011765">
    <property type="entry name" value="Pept_M16_N"/>
</dbReference>
<evidence type="ECO:0000313" key="7">
    <source>
        <dbReference type="EMBL" id="AKC86595.1"/>
    </source>
</evidence>
<dbReference type="OrthoDB" id="9811314at2"/>
<sequence length="921" mass="98618">MIPSHKAILAFALAFSLALPGISVAQAPALPKGVAAGPSIEGISEFTLANGLRVLLFPDPTKPTVTVNLTYGVGSVHENYGQTGMAHLLEHLLFKGTPTHDDISGEMKRRGIAFNATTSLDRTNYFASFPAGAENLDWVLRMEADRMLNSRVAKADLDSEMAVVRNELEAGENNPAGVLMQRLRSTAYLWHNYGHTTIGARSDVEGIDIGQLQDFYRTWYRPDNATLVIAGRIDPAEVLGKVQAAFGPLKNPKAPLPRFPTVEPAQDGEREVTVRRTGDINLVAAAYHIPARTHADSAALAVLANVLGYTPGGRLHRALVEPRIAAGAGASAEARADAGLFTAVAVQPRDGDAAKMEQVLLAQLEQVAKEPVTAEEVAQAQQRIANSYDLYFTDVNAVGMGLSEFVAAGDWRLLFTSRDAIAQVTAEDVNRVAAQYLRSSNRTLGRFVPTDAPDRVEVPAAPAAAQVVAGYTGRAAVEAGEHFEPTPANIEARTERFTLGDGLKVALLPKRTRGGTVSVTGSFRFGDAASLAGRDTAAGLTGAMLMRGSKQLSRVQIDQKLEALQTKGGVGGGLQGASLSLLSRREHLPEALALMASLLREPAFPQDEFEQLRLQAVTGLEASRREPGSIAGQALSLHFDPWPAGHPLHVRTLDESLAALRALGHEDLVAFHRDFYGTAQGEIAIVGDFDPAAVRKQLEELFADWKTARAYAPIATRHAAVAVAEQRLPAPDKPNAVFLARHNVALRVTDEDYPALVVANRVFGGGALKSRLGDRIRQREGLSYGVSSAIRADDSLDGQDDAGSFSIQAIAAPQNIDKVEAAVREELAKLAADGITAEELRDAVSGLLTEREQARANDAQVASMLQDQLFFGRTMQFTADLDEKYRTLTLEQVNAAIRRHLDPAKLSVFAAGDFAAAATGQ</sequence>
<gene>
    <name evidence="7" type="ORF">WQ53_07260</name>
</gene>
<keyword evidence="8" id="KW-1185">Reference proteome</keyword>
<evidence type="ECO:0000256" key="2">
    <source>
        <dbReference type="ARBA" id="ARBA00007261"/>
    </source>
</evidence>
<evidence type="ECO:0000256" key="1">
    <source>
        <dbReference type="ARBA" id="ARBA00001947"/>
    </source>
</evidence>
<dbReference type="Gene3D" id="3.30.830.10">
    <property type="entry name" value="Metalloenzyme, LuxS/M16 peptidase-like"/>
    <property type="match status" value="4"/>
</dbReference>
<feature type="chain" id="PRO_5002412913" evidence="4">
    <location>
        <begin position="26"/>
        <end position="921"/>
    </location>
</feature>
<dbReference type="SUPFAM" id="SSF63411">
    <property type="entry name" value="LuxS/MPP-like metallohydrolase"/>
    <property type="match status" value="4"/>
</dbReference>
<dbReference type="EMBL" id="CP011144">
    <property type="protein sequence ID" value="AKC86595.1"/>
    <property type="molecule type" value="Genomic_DNA"/>
</dbReference>
<feature type="domain" description="Peptidase M16 C-terminal" evidence="6">
    <location>
        <begin position="665"/>
        <end position="846"/>
    </location>
</feature>
<dbReference type="GO" id="GO:0004222">
    <property type="term" value="F:metalloendopeptidase activity"/>
    <property type="evidence" value="ECO:0007669"/>
    <property type="project" value="InterPro"/>
</dbReference>
<reference evidence="7 8" key="1">
    <citation type="journal article" date="2015" name="Genome Announc.">
        <title>Complete Genome Sequence of Pseudoxanthomonas suwonensis Strain J1, a Cellulose-Degrading Bacterium Isolated from Leaf- and Wood-Enriched Soil.</title>
        <authorList>
            <person name="Hou L."/>
            <person name="Jiang J."/>
            <person name="Xu Z."/>
            <person name="Zhou Y."/>
            <person name="Leung F.C."/>
        </authorList>
    </citation>
    <scope>NUCLEOTIDE SEQUENCE [LARGE SCALE GENOMIC DNA]</scope>
    <source>
        <strain evidence="7 8">J1</strain>
    </source>
</reference>
<dbReference type="KEGG" id="psuw:WQ53_07260"/>
<dbReference type="InterPro" id="IPR011249">
    <property type="entry name" value="Metalloenz_LuxS/M16"/>
</dbReference>
<dbReference type="PANTHER" id="PTHR11851:SF49">
    <property type="entry name" value="MITOCHONDRIAL-PROCESSING PEPTIDASE SUBUNIT ALPHA"/>
    <property type="match status" value="1"/>
</dbReference>
<dbReference type="Pfam" id="PF00675">
    <property type="entry name" value="Peptidase_M16"/>
    <property type="match status" value="1"/>
</dbReference>
<dbReference type="InterPro" id="IPR007863">
    <property type="entry name" value="Peptidase_M16_C"/>
</dbReference>
<proteinExistence type="inferred from homology"/>
<organism evidence="7 8">
    <name type="scientific">Pseudoxanthomonas suwonensis</name>
    <dbReference type="NCBI Taxonomy" id="314722"/>
    <lineage>
        <taxon>Bacteria</taxon>
        <taxon>Pseudomonadati</taxon>
        <taxon>Pseudomonadota</taxon>
        <taxon>Gammaproteobacteria</taxon>
        <taxon>Lysobacterales</taxon>
        <taxon>Lysobacteraceae</taxon>
        <taxon>Pseudoxanthomonas</taxon>
    </lineage>
</organism>
<keyword evidence="4" id="KW-0732">Signal</keyword>
<dbReference type="Pfam" id="PF05193">
    <property type="entry name" value="Peptidase_M16_C"/>
    <property type="match status" value="2"/>
</dbReference>
<dbReference type="GO" id="GO:0046872">
    <property type="term" value="F:metal ion binding"/>
    <property type="evidence" value="ECO:0007669"/>
    <property type="project" value="InterPro"/>
</dbReference>
<comment type="cofactor">
    <cofactor evidence="1">
        <name>Zn(2+)</name>
        <dbReference type="ChEBI" id="CHEBI:29105"/>
    </cofactor>
</comment>